<dbReference type="GO" id="GO:0019346">
    <property type="term" value="P:transsulfuration"/>
    <property type="evidence" value="ECO:0007669"/>
    <property type="project" value="InterPro"/>
</dbReference>
<name>A0A9D7SXE7_9BACT</name>
<evidence type="ECO:0000256" key="2">
    <source>
        <dbReference type="ARBA" id="ARBA00022898"/>
    </source>
</evidence>
<dbReference type="Gene3D" id="3.40.640.10">
    <property type="entry name" value="Type I PLP-dependent aspartate aminotransferase-like (Major domain)"/>
    <property type="match status" value="1"/>
</dbReference>
<dbReference type="GO" id="GO:0030170">
    <property type="term" value="F:pyridoxal phosphate binding"/>
    <property type="evidence" value="ECO:0007669"/>
    <property type="project" value="InterPro"/>
</dbReference>
<comment type="similarity">
    <text evidence="4">Belongs to the trans-sulfuration enzymes family.</text>
</comment>
<evidence type="ECO:0000256" key="4">
    <source>
        <dbReference type="RuleBase" id="RU362118"/>
    </source>
</evidence>
<comment type="caution">
    <text evidence="5">The sequence shown here is derived from an EMBL/GenBank/DDBJ whole genome shotgun (WGS) entry which is preliminary data.</text>
</comment>
<dbReference type="FunFam" id="3.40.640.10:FF:000046">
    <property type="entry name" value="Cystathionine gamma-lyase"/>
    <property type="match status" value="1"/>
</dbReference>
<gene>
    <name evidence="5" type="ORF">IPP15_16730</name>
</gene>
<dbReference type="AlphaFoldDB" id="A0A9D7SXE7"/>
<evidence type="ECO:0000256" key="1">
    <source>
        <dbReference type="ARBA" id="ARBA00001933"/>
    </source>
</evidence>
<sequence length="388" mass="43726">MEDHISFILNELGEDREKYFNAMSPPIIQTSNFAFPDVDIFRKSILDEVNSHVYTRGNNPTVEILRKKLAALECTDDALVFASGSAAIAAAIMSCVAQGDHVICVRHPYSWTSALLSKYLFRFGVDYDFVDGSDMNAIENLIRPTTKLLFLESPNTFTFELQDIRACATLAKKHNIKTAIDNSYSSPLFQQPAKMGVDIVIHTLTKYINGHSDVVGGAVCSSHEIINKMFMEEYMTLGGIISPHDASLVIRGLRTLPLRMSRVQSSTKIIVEKLKTHEKIKRVIYPFDPDFPQYELAKKQMSGCGGLFTVEFNVPDIESLLQIVSKIKRWKIAVSWGGHEALMMPIAALYNLPGRADPHIPWNYVRFYVGLEEPEYLLEDLLEALVRE</sequence>
<dbReference type="GO" id="GO:0016846">
    <property type="term" value="F:carbon-sulfur lyase activity"/>
    <property type="evidence" value="ECO:0007669"/>
    <property type="project" value="TreeGrafter"/>
</dbReference>
<dbReference type="Gene3D" id="3.90.1150.10">
    <property type="entry name" value="Aspartate Aminotransferase, domain 1"/>
    <property type="match status" value="1"/>
</dbReference>
<comment type="cofactor">
    <cofactor evidence="1 4">
        <name>pyridoxal 5'-phosphate</name>
        <dbReference type="ChEBI" id="CHEBI:597326"/>
    </cofactor>
</comment>
<dbReference type="InterPro" id="IPR000277">
    <property type="entry name" value="Cys/Met-Metab_PyrdxlP-dep_enz"/>
</dbReference>
<dbReference type="PANTHER" id="PTHR11808">
    <property type="entry name" value="TRANS-SULFURATION ENZYME FAMILY MEMBER"/>
    <property type="match status" value="1"/>
</dbReference>
<dbReference type="InterPro" id="IPR015421">
    <property type="entry name" value="PyrdxlP-dep_Trfase_major"/>
</dbReference>
<dbReference type="Proteomes" id="UP000808337">
    <property type="component" value="Unassembled WGS sequence"/>
</dbReference>
<reference evidence="5 6" key="1">
    <citation type="submission" date="2020-10" db="EMBL/GenBank/DDBJ databases">
        <title>Connecting structure to function with the recovery of over 1000 high-quality activated sludge metagenome-assembled genomes encoding full-length rRNA genes using long-read sequencing.</title>
        <authorList>
            <person name="Singleton C.M."/>
            <person name="Petriglieri F."/>
            <person name="Kristensen J.M."/>
            <person name="Kirkegaard R.H."/>
            <person name="Michaelsen T.Y."/>
            <person name="Andersen M.H."/>
            <person name="Karst S.M."/>
            <person name="Dueholm M.S."/>
            <person name="Nielsen P.H."/>
            <person name="Albertsen M."/>
        </authorList>
    </citation>
    <scope>NUCLEOTIDE SEQUENCE [LARGE SCALE GENOMIC DNA]</scope>
    <source>
        <strain evidence="5">Ribe_18-Q3-R11-54_MAXAC.273</strain>
    </source>
</reference>
<dbReference type="InterPro" id="IPR015422">
    <property type="entry name" value="PyrdxlP-dep_Trfase_small"/>
</dbReference>
<evidence type="ECO:0000313" key="5">
    <source>
        <dbReference type="EMBL" id="MBK9983986.1"/>
    </source>
</evidence>
<feature type="modified residue" description="N6-(pyridoxal phosphate)lysine" evidence="3">
    <location>
        <position position="206"/>
    </location>
</feature>
<dbReference type="PROSITE" id="PS00868">
    <property type="entry name" value="CYS_MET_METAB_PP"/>
    <property type="match status" value="1"/>
</dbReference>
<dbReference type="GO" id="GO:0005737">
    <property type="term" value="C:cytoplasm"/>
    <property type="evidence" value="ECO:0007669"/>
    <property type="project" value="TreeGrafter"/>
</dbReference>
<keyword evidence="2 3" id="KW-0663">Pyridoxal phosphate</keyword>
<protein>
    <submittedName>
        <fullName evidence="5">PLP-dependent transferase</fullName>
    </submittedName>
</protein>
<dbReference type="PANTHER" id="PTHR11808:SF80">
    <property type="entry name" value="CYSTATHIONINE GAMMA-LYASE"/>
    <property type="match status" value="1"/>
</dbReference>
<accession>A0A9D7SXE7</accession>
<organism evidence="5 6">
    <name type="scientific">Candidatus Opimibacter skivensis</name>
    <dbReference type="NCBI Taxonomy" id="2982028"/>
    <lineage>
        <taxon>Bacteria</taxon>
        <taxon>Pseudomonadati</taxon>
        <taxon>Bacteroidota</taxon>
        <taxon>Saprospiria</taxon>
        <taxon>Saprospirales</taxon>
        <taxon>Saprospiraceae</taxon>
        <taxon>Candidatus Opimibacter</taxon>
    </lineage>
</organism>
<keyword evidence="5" id="KW-0808">Transferase</keyword>
<dbReference type="GO" id="GO:0016740">
    <property type="term" value="F:transferase activity"/>
    <property type="evidence" value="ECO:0007669"/>
    <property type="project" value="UniProtKB-KW"/>
</dbReference>
<dbReference type="Pfam" id="PF01053">
    <property type="entry name" value="Cys_Met_Meta_PP"/>
    <property type="match status" value="1"/>
</dbReference>
<dbReference type="InterPro" id="IPR015424">
    <property type="entry name" value="PyrdxlP-dep_Trfase"/>
</dbReference>
<dbReference type="InterPro" id="IPR054542">
    <property type="entry name" value="Cys_met_metab_PP"/>
</dbReference>
<evidence type="ECO:0000256" key="3">
    <source>
        <dbReference type="PIRSR" id="PIRSR001434-2"/>
    </source>
</evidence>
<proteinExistence type="inferred from homology"/>
<dbReference type="SUPFAM" id="SSF53383">
    <property type="entry name" value="PLP-dependent transferases"/>
    <property type="match status" value="1"/>
</dbReference>
<dbReference type="EMBL" id="JADKGY010000029">
    <property type="protein sequence ID" value="MBK9983986.1"/>
    <property type="molecule type" value="Genomic_DNA"/>
</dbReference>
<dbReference type="PIRSF" id="PIRSF001434">
    <property type="entry name" value="CGS"/>
    <property type="match status" value="1"/>
</dbReference>
<evidence type="ECO:0000313" key="6">
    <source>
        <dbReference type="Proteomes" id="UP000808337"/>
    </source>
</evidence>